<protein>
    <submittedName>
        <fullName evidence="2">DUF4185 domain-containing protein</fullName>
    </submittedName>
</protein>
<dbReference type="Proteomes" id="UP000562984">
    <property type="component" value="Unassembled WGS sequence"/>
</dbReference>
<gene>
    <name evidence="2" type="ORF">HKD39_17230</name>
</gene>
<dbReference type="AlphaFoldDB" id="A0A849AKR5"/>
<dbReference type="PROSITE" id="PS51318">
    <property type="entry name" value="TAT"/>
    <property type="match status" value="1"/>
</dbReference>
<sequence>MRDERGAAAGPTSGLTRSAFLRGAALTMGASVGGLVLGAGPAAAAAGRVPGQSAPTTDGLTATFIGDLTGTANTGRFRVGGTDLGMPIRTPDGRMLFIFGDTFAEDTSDGTFHRAPVGLYSSTTDLNSKVVFDGAVGADRDPNGAARSLIEYDQIAPRFTTILPSDIIAVGSRLVVHVMVVDGDFPNVRRTENWYSDDNGRSWHLGCRIPSQGADADGFGKWGRMFQQLTWAVNPADGMVYILSSTFARDSGIILSRVPQQHILDPRRYQPWGFTSGTGWQWGNPPTPVLGGRFGEMTLRPVDGKWLFTFHASRDDVGDYRIDAMVFDQPTSDLTKAVRTTLLQIAPWDNESVTGVAQLYGGFVIPGSSLNDFHLAVSQWNTGTLWPYHVQQFRFQGLRDRFNV</sequence>
<keyword evidence="3" id="KW-1185">Reference proteome</keyword>
<dbReference type="InterPro" id="IPR006311">
    <property type="entry name" value="TAT_signal"/>
</dbReference>
<dbReference type="RefSeq" id="WP_171201109.1">
    <property type="nucleotide sequence ID" value="NZ_JABEND010000013.1"/>
</dbReference>
<organism evidence="2 3">
    <name type="scientific">Nakamurella aerolata</name>
    <dbReference type="NCBI Taxonomy" id="1656892"/>
    <lineage>
        <taxon>Bacteria</taxon>
        <taxon>Bacillati</taxon>
        <taxon>Actinomycetota</taxon>
        <taxon>Actinomycetes</taxon>
        <taxon>Nakamurellales</taxon>
        <taxon>Nakamurellaceae</taxon>
        <taxon>Nakamurella</taxon>
    </lineage>
</organism>
<dbReference type="EMBL" id="JABEND010000013">
    <property type="protein sequence ID" value="NNG37412.1"/>
    <property type="molecule type" value="Genomic_DNA"/>
</dbReference>
<accession>A0A849AKR5</accession>
<dbReference type="InterPro" id="IPR025442">
    <property type="entry name" value="DUF4185"/>
</dbReference>
<dbReference type="Pfam" id="PF13810">
    <property type="entry name" value="DUF4185"/>
    <property type="match status" value="1"/>
</dbReference>
<evidence type="ECO:0000313" key="3">
    <source>
        <dbReference type="Proteomes" id="UP000562984"/>
    </source>
</evidence>
<comment type="caution">
    <text evidence="2">The sequence shown here is derived from an EMBL/GenBank/DDBJ whole genome shotgun (WGS) entry which is preliminary data.</text>
</comment>
<feature type="domain" description="DUF4185" evidence="1">
    <location>
        <begin position="73"/>
        <end position="394"/>
    </location>
</feature>
<proteinExistence type="predicted"/>
<evidence type="ECO:0000313" key="2">
    <source>
        <dbReference type="EMBL" id="NNG37412.1"/>
    </source>
</evidence>
<reference evidence="2 3" key="1">
    <citation type="submission" date="2020-05" db="EMBL/GenBank/DDBJ databases">
        <title>Nakamurella sp. DB0629 isolated from air conditioner.</title>
        <authorList>
            <person name="Kim D.H."/>
            <person name="Kim D.-U."/>
        </authorList>
    </citation>
    <scope>NUCLEOTIDE SEQUENCE [LARGE SCALE GENOMIC DNA]</scope>
    <source>
        <strain evidence="2 3">DB0629</strain>
    </source>
</reference>
<evidence type="ECO:0000259" key="1">
    <source>
        <dbReference type="Pfam" id="PF13810"/>
    </source>
</evidence>
<name>A0A849AKR5_9ACTN</name>